<dbReference type="GO" id="GO:0016787">
    <property type="term" value="F:hydrolase activity"/>
    <property type="evidence" value="ECO:0007669"/>
    <property type="project" value="UniProtKB-KW"/>
</dbReference>
<name>A0A060HGJ1_9ARCH</name>
<dbReference type="InterPro" id="IPR002026">
    <property type="entry name" value="Urease_gamma/gamma-beta_su"/>
</dbReference>
<proteinExistence type="predicted"/>
<evidence type="ECO:0000313" key="3">
    <source>
        <dbReference type="Proteomes" id="UP000027093"/>
    </source>
</evidence>
<organism evidence="2 3">
    <name type="scientific">Nitrososphaera viennensis EN76</name>
    <dbReference type="NCBI Taxonomy" id="926571"/>
    <lineage>
        <taxon>Archaea</taxon>
        <taxon>Nitrososphaerota</taxon>
        <taxon>Nitrososphaeria</taxon>
        <taxon>Nitrososphaerales</taxon>
        <taxon>Nitrososphaeraceae</taxon>
        <taxon>Nitrososphaera</taxon>
    </lineage>
</organism>
<gene>
    <name evidence="2" type="ORF">NVIE_014920</name>
</gene>
<sequence>MIYIKAVAKGEPDAAPLAKFFQYIDSTDEVILQHSIEMVKDKIDKNLKLNVNEAFLLYAYFVANQMRAKKKAAEIEKDAKSLLSPGQVMIGVPETLRIVTFDAIVDGKREWVTLQEPMSVSSYVMAANHQG</sequence>
<dbReference type="Pfam" id="PF00547">
    <property type="entry name" value="Urease_gamma"/>
    <property type="match status" value="1"/>
</dbReference>
<dbReference type="GO" id="GO:0016151">
    <property type="term" value="F:nickel cation binding"/>
    <property type="evidence" value="ECO:0007669"/>
    <property type="project" value="InterPro"/>
</dbReference>
<dbReference type="RefSeq" id="WP_075054677.1">
    <property type="nucleotide sequence ID" value="NZ_CP007536.1"/>
</dbReference>
<dbReference type="Proteomes" id="UP000027093">
    <property type="component" value="Chromosome"/>
</dbReference>
<dbReference type="AlphaFoldDB" id="A0A060HGJ1"/>
<protein>
    <submittedName>
        <fullName evidence="2">Uncharacterized protein</fullName>
    </submittedName>
</protein>
<dbReference type="Gene3D" id="3.30.280.10">
    <property type="entry name" value="Urease, gamma-like subunit"/>
    <property type="match status" value="1"/>
</dbReference>
<dbReference type="HOGENOM" id="CLU_1943956_0_0_2"/>
<evidence type="ECO:0000256" key="1">
    <source>
        <dbReference type="ARBA" id="ARBA00022801"/>
    </source>
</evidence>
<reference evidence="2 3" key="1">
    <citation type="journal article" date="2014" name="Int. J. Syst. Evol. Microbiol.">
        <title>Nitrososphaera viennensis gen. nov., sp. nov., an aerobic and mesophilic, ammonia-oxidizing archaeon from soil and a member of the archaeal phylum Thaumarchaeota.</title>
        <authorList>
            <person name="Stieglmeier M."/>
            <person name="Klingl A."/>
            <person name="Alves R.J."/>
            <person name="Rittmann S.K."/>
            <person name="Melcher M."/>
            <person name="Leisch N."/>
            <person name="Schleper C."/>
        </authorList>
    </citation>
    <scope>NUCLEOTIDE SEQUENCE [LARGE SCALE GENOMIC DNA]</scope>
    <source>
        <strain evidence="2">EN76</strain>
    </source>
</reference>
<dbReference type="KEGG" id="nvn:NVIE_014920"/>
<evidence type="ECO:0000313" key="2">
    <source>
        <dbReference type="EMBL" id="AIC15734.1"/>
    </source>
</evidence>
<dbReference type="InterPro" id="IPR036463">
    <property type="entry name" value="Urease_gamma_sf"/>
</dbReference>
<dbReference type="STRING" id="926571.NVIE_014920"/>
<dbReference type="OrthoDB" id="10299at2157"/>
<keyword evidence="3" id="KW-1185">Reference proteome</keyword>
<dbReference type="SUPFAM" id="SSF54111">
    <property type="entry name" value="Urease, gamma-subunit"/>
    <property type="match status" value="1"/>
</dbReference>
<keyword evidence="1" id="KW-0378">Hydrolase</keyword>
<dbReference type="GeneID" id="74946756"/>
<dbReference type="EMBL" id="CP007536">
    <property type="protein sequence ID" value="AIC15734.1"/>
    <property type="molecule type" value="Genomic_DNA"/>
</dbReference>
<dbReference type="GO" id="GO:0043419">
    <property type="term" value="P:urea catabolic process"/>
    <property type="evidence" value="ECO:0007669"/>
    <property type="project" value="InterPro"/>
</dbReference>
<accession>A0A060HGJ1</accession>